<organism evidence="2 3">
    <name type="scientific">Clonostachys byssicola</name>
    <dbReference type="NCBI Taxonomy" id="160290"/>
    <lineage>
        <taxon>Eukaryota</taxon>
        <taxon>Fungi</taxon>
        <taxon>Dikarya</taxon>
        <taxon>Ascomycota</taxon>
        <taxon>Pezizomycotina</taxon>
        <taxon>Sordariomycetes</taxon>
        <taxon>Hypocreomycetidae</taxon>
        <taxon>Hypocreales</taxon>
        <taxon>Bionectriaceae</taxon>
        <taxon>Clonostachys</taxon>
    </lineage>
</organism>
<dbReference type="PANTHER" id="PTHR47534:SF3">
    <property type="entry name" value="ALCOHOL DEHYDROGENASE-LIKE C-TERMINAL DOMAIN-CONTAINING PROTEIN"/>
    <property type="match status" value="1"/>
</dbReference>
<proteinExistence type="predicted"/>
<dbReference type="InterPro" id="IPR052228">
    <property type="entry name" value="Sec_Metab_Biosynth_Oxidored"/>
</dbReference>
<gene>
    <name evidence="2" type="ORF">CBYS24578_00015671</name>
</gene>
<dbReference type="GO" id="GO:0016491">
    <property type="term" value="F:oxidoreductase activity"/>
    <property type="evidence" value="ECO:0007669"/>
    <property type="project" value="UniProtKB-KW"/>
</dbReference>
<dbReference type="AlphaFoldDB" id="A0A9N9UBF6"/>
<dbReference type="Proteomes" id="UP000754883">
    <property type="component" value="Unassembled WGS sequence"/>
</dbReference>
<protein>
    <submittedName>
        <fullName evidence="2">Uncharacterized protein</fullName>
    </submittedName>
</protein>
<dbReference type="InterPro" id="IPR002347">
    <property type="entry name" value="SDR_fam"/>
</dbReference>
<evidence type="ECO:0000313" key="2">
    <source>
        <dbReference type="EMBL" id="CAG9982173.1"/>
    </source>
</evidence>
<keyword evidence="3" id="KW-1185">Reference proteome</keyword>
<dbReference type="EMBL" id="CABFNO020001339">
    <property type="protein sequence ID" value="CAG9982173.1"/>
    <property type="molecule type" value="Genomic_DNA"/>
</dbReference>
<accession>A0A9N9UBF6</accession>
<evidence type="ECO:0000256" key="1">
    <source>
        <dbReference type="ARBA" id="ARBA00023002"/>
    </source>
</evidence>
<dbReference type="Pfam" id="PF00106">
    <property type="entry name" value="adh_short"/>
    <property type="match status" value="1"/>
</dbReference>
<evidence type="ECO:0000313" key="3">
    <source>
        <dbReference type="Proteomes" id="UP000754883"/>
    </source>
</evidence>
<dbReference type="OrthoDB" id="2898509at2759"/>
<reference evidence="2" key="1">
    <citation type="submission" date="2021-10" db="EMBL/GenBank/DDBJ databases">
        <authorList>
            <person name="Piombo E."/>
        </authorList>
    </citation>
    <scope>NUCLEOTIDE SEQUENCE</scope>
</reference>
<comment type="caution">
    <text evidence="2">The sequence shown here is derived from an EMBL/GenBank/DDBJ whole genome shotgun (WGS) entry which is preliminary data.</text>
</comment>
<sequence length="336" mass="35991">MVSIQTIRASNETALPTSIPQGVTAVFIGASSGIGQAALKQFITAAKGKSPHVYIVGRSATKSEPLLEELRRTDESAIIHFIEKDVSLLRDVDAATEYVKEHETKVDLLFLSVGFISFEGRKDTAEGLEPSMTTRFYSRARAIQQLLPLLNNSENPHVNNVAAGGLEGPMLTDDLGLVKPGNYSLPRAAAHSTSMLTLTLERWAKENPKISFVHSFPGLTNTPLLYRGSSGITGFILQKIIAPFINTFIASSVEDVGARSLFHATNARYTVDGTASLSTAKPAGLEKAPVTEGGIFLVNDKSEGAGDEKVLAELRSSSADLVAAHLEEVFSIVARP</sequence>
<name>A0A9N9UBF6_9HYPO</name>
<dbReference type="InterPro" id="IPR036291">
    <property type="entry name" value="NAD(P)-bd_dom_sf"/>
</dbReference>
<dbReference type="PANTHER" id="PTHR47534">
    <property type="entry name" value="YALI0E05731P"/>
    <property type="match status" value="1"/>
</dbReference>
<dbReference type="Gene3D" id="3.40.50.720">
    <property type="entry name" value="NAD(P)-binding Rossmann-like Domain"/>
    <property type="match status" value="1"/>
</dbReference>
<dbReference type="SUPFAM" id="SSF51735">
    <property type="entry name" value="NAD(P)-binding Rossmann-fold domains"/>
    <property type="match status" value="1"/>
</dbReference>
<keyword evidence="1" id="KW-0560">Oxidoreductase</keyword>